<evidence type="ECO:0000256" key="13">
    <source>
        <dbReference type="ARBA" id="ARBA00050758"/>
    </source>
</evidence>
<comment type="function">
    <text evidence="10">Short-chain specific acyl-CoA dehydrogenase is one of the acyl-CoA dehydrogenases that catalyze the first step of mitochondrial fatty acid beta-oxidation, an aerobic process breaking down fatty acids into acetyl-CoA and allowing the production of energy from fats. The first step of fatty acid beta-oxidation consists in the removal of one hydrogen from C-2 and C-3 of the straight-chain fatty acyl-CoA thioester, resulting in the formation of trans-2-enoyl-CoA. Among the different mitochondrial acyl-CoA dehydrogenases, short-chain specific acyl-CoA dehydrogenase acts specifically on acyl-CoAs with saturated 4 to 6 carbons long primary chains.</text>
</comment>
<dbReference type="Proteomes" id="UP001153709">
    <property type="component" value="Chromosome 1"/>
</dbReference>
<feature type="domain" description="Acyl-CoA dehydrogenase/oxidase N-terminal" evidence="17">
    <location>
        <begin position="30"/>
        <end position="140"/>
    </location>
</feature>
<protein>
    <recommendedName>
        <fullName evidence="9">Short-chain specific acyl-CoA dehydrogenase, mitochondrial</fullName>
        <ecNumber evidence="4">1.3.8.1</ecNumber>
    </recommendedName>
    <alternativeName>
        <fullName evidence="8">Butyryl-CoA dehydrogenase</fullName>
    </alternativeName>
</protein>
<dbReference type="EMBL" id="OU898276">
    <property type="protein sequence ID" value="CAG9827694.1"/>
    <property type="molecule type" value="Genomic_DNA"/>
</dbReference>
<dbReference type="PANTHER" id="PTHR43884">
    <property type="entry name" value="ACYL-COA DEHYDROGENASE"/>
    <property type="match status" value="1"/>
</dbReference>
<evidence type="ECO:0000259" key="15">
    <source>
        <dbReference type="Pfam" id="PF00441"/>
    </source>
</evidence>
<keyword evidence="7 14" id="KW-0560">Oxidoreductase</keyword>
<comment type="pathway">
    <text evidence="2">Lipid metabolism; mitochondrial fatty acid beta-oxidation.</text>
</comment>
<keyword evidence="19" id="KW-1185">Reference proteome</keyword>
<dbReference type="Pfam" id="PF02771">
    <property type="entry name" value="Acyl-CoA_dh_N"/>
    <property type="match status" value="1"/>
</dbReference>
<dbReference type="FunFam" id="1.10.540.10:FF:000002">
    <property type="entry name" value="Acyl-CoA dehydrogenase FadE19"/>
    <property type="match status" value="1"/>
</dbReference>
<dbReference type="SUPFAM" id="SSF47203">
    <property type="entry name" value="Acyl-CoA dehydrogenase C-terminal domain-like"/>
    <property type="match status" value="1"/>
</dbReference>
<sequence length="407" mass="43665">MALNYSTSHLLCKGTTAIISRCFSLHKLPETHKILQKTCRDFAEKELKPIASLLDREHKFPEKQIKKLAELGILGICVSKEYGGSGYDGLGMAVAVEEISKGCAGTGAIVSIHNCLYASLVDRLGTPDQKEQYLRAFTKGTLGCFALSEPDAGSDVGAMSCTADKDGDHYILNGNKSWVTSGLQGKAAVVFATVDKALKHKGITAFIVPIPSQGLTLGKKEDKLGIRASSTCNLILEDVKVPKENILGSIGGGFRIAMEQLDRARVGIAAQAVGIGQAALDLAACYSLQRKAFGKTISELDAVKLRLGEMALRLESARLLVWKAAVLCDDPSRTTKETSMAKLAASEAATFITHGAIQVLGGMGYVSDMPAERHYRDARITEIYGGVNDIHRMLVGSSVVKEYEVIQ</sequence>
<dbReference type="FunFam" id="1.20.140.10:FF:000004">
    <property type="entry name" value="Acyl-CoA dehydrogenase FadE25"/>
    <property type="match status" value="1"/>
</dbReference>
<dbReference type="Gene3D" id="2.40.110.10">
    <property type="entry name" value="Butyryl-CoA Dehydrogenase, subunit A, domain 2"/>
    <property type="match status" value="1"/>
</dbReference>
<evidence type="ECO:0000259" key="16">
    <source>
        <dbReference type="Pfam" id="PF02770"/>
    </source>
</evidence>
<evidence type="ECO:0000259" key="17">
    <source>
        <dbReference type="Pfam" id="PF02771"/>
    </source>
</evidence>
<keyword evidence="6 14" id="KW-0274">FAD</keyword>
<comment type="catalytic activity">
    <reaction evidence="12">
        <text>hexanoyl-CoA + oxidized [electron-transfer flavoprotein] + H(+) = (2E)-hexenoyl-CoA + reduced [electron-transfer flavoprotein]</text>
        <dbReference type="Rhea" id="RHEA:43464"/>
        <dbReference type="Rhea" id="RHEA-COMP:10685"/>
        <dbReference type="Rhea" id="RHEA-COMP:10686"/>
        <dbReference type="ChEBI" id="CHEBI:15378"/>
        <dbReference type="ChEBI" id="CHEBI:57692"/>
        <dbReference type="ChEBI" id="CHEBI:58307"/>
        <dbReference type="ChEBI" id="CHEBI:62077"/>
        <dbReference type="ChEBI" id="CHEBI:62620"/>
    </reaction>
    <physiologicalReaction direction="left-to-right" evidence="12">
        <dbReference type="Rhea" id="RHEA:43465"/>
    </physiologicalReaction>
</comment>
<accession>A0A9N9SP72</accession>
<evidence type="ECO:0000256" key="12">
    <source>
        <dbReference type="ARBA" id="ARBA00049192"/>
    </source>
</evidence>
<dbReference type="InterPro" id="IPR006091">
    <property type="entry name" value="Acyl-CoA_Oxase/DH_mid-dom"/>
</dbReference>
<dbReference type="Pfam" id="PF02770">
    <property type="entry name" value="Acyl-CoA_dh_M"/>
    <property type="match status" value="1"/>
</dbReference>
<dbReference type="PIRSF" id="PIRSF016578">
    <property type="entry name" value="HsaA"/>
    <property type="match status" value="1"/>
</dbReference>
<dbReference type="SUPFAM" id="SSF56645">
    <property type="entry name" value="Acyl-CoA dehydrogenase NM domain-like"/>
    <property type="match status" value="1"/>
</dbReference>
<dbReference type="OrthoDB" id="10254877at2759"/>
<feature type="domain" description="Acyl-CoA oxidase/dehydrogenase middle" evidence="16">
    <location>
        <begin position="144"/>
        <end position="239"/>
    </location>
</feature>
<evidence type="ECO:0000256" key="3">
    <source>
        <dbReference type="ARBA" id="ARBA00009347"/>
    </source>
</evidence>
<dbReference type="GO" id="GO:0033539">
    <property type="term" value="P:fatty acid beta-oxidation using acyl-CoA dehydrogenase"/>
    <property type="evidence" value="ECO:0007669"/>
    <property type="project" value="TreeGrafter"/>
</dbReference>
<reference evidence="18" key="1">
    <citation type="submission" date="2022-01" db="EMBL/GenBank/DDBJ databases">
        <authorList>
            <person name="King R."/>
        </authorList>
    </citation>
    <scope>NUCLEOTIDE SEQUENCE</scope>
</reference>
<feature type="domain" description="Acyl-CoA dehydrogenase/oxidase C-terminal" evidence="15">
    <location>
        <begin position="251"/>
        <end position="398"/>
    </location>
</feature>
<dbReference type="PANTHER" id="PTHR43884:SF26">
    <property type="entry name" value="MEDIUM-CHAIN SPECIFIC ACYL-COA DEHYDROGENASE, MITOCHONDRIAL-LIKE PROTEIN-RELATED"/>
    <property type="match status" value="1"/>
</dbReference>
<evidence type="ECO:0000313" key="19">
    <source>
        <dbReference type="Proteomes" id="UP001153709"/>
    </source>
</evidence>
<dbReference type="GO" id="GO:0050660">
    <property type="term" value="F:flavin adenine dinucleotide binding"/>
    <property type="evidence" value="ECO:0007669"/>
    <property type="project" value="InterPro"/>
</dbReference>
<dbReference type="PROSITE" id="PS00072">
    <property type="entry name" value="ACYL_COA_DH_1"/>
    <property type="match status" value="1"/>
</dbReference>
<evidence type="ECO:0000256" key="5">
    <source>
        <dbReference type="ARBA" id="ARBA00022630"/>
    </source>
</evidence>
<dbReference type="InterPro" id="IPR046373">
    <property type="entry name" value="Acyl-CoA_Oxase/DH_mid-dom_sf"/>
</dbReference>
<evidence type="ECO:0000256" key="6">
    <source>
        <dbReference type="ARBA" id="ARBA00022827"/>
    </source>
</evidence>
<dbReference type="FunFam" id="2.40.110.10:FF:000001">
    <property type="entry name" value="Acyl-CoA dehydrogenase, mitochondrial"/>
    <property type="match status" value="1"/>
</dbReference>
<dbReference type="PROSITE" id="PS00073">
    <property type="entry name" value="ACYL_COA_DH_2"/>
    <property type="match status" value="1"/>
</dbReference>
<dbReference type="GO" id="GO:0046359">
    <property type="term" value="P:butyrate catabolic process"/>
    <property type="evidence" value="ECO:0007669"/>
    <property type="project" value="TreeGrafter"/>
</dbReference>
<evidence type="ECO:0000256" key="14">
    <source>
        <dbReference type="RuleBase" id="RU362125"/>
    </source>
</evidence>
<evidence type="ECO:0000313" key="18">
    <source>
        <dbReference type="EMBL" id="CAG9827694.1"/>
    </source>
</evidence>
<evidence type="ECO:0000256" key="11">
    <source>
        <dbReference type="ARBA" id="ARBA00048499"/>
    </source>
</evidence>
<dbReference type="InterPro" id="IPR009100">
    <property type="entry name" value="AcylCoA_DH/oxidase_NM_dom_sf"/>
</dbReference>
<dbReference type="InterPro" id="IPR009075">
    <property type="entry name" value="AcylCo_DH/oxidase_C"/>
</dbReference>
<evidence type="ECO:0000256" key="10">
    <source>
        <dbReference type="ARBA" id="ARBA00045387"/>
    </source>
</evidence>
<dbReference type="AlphaFoldDB" id="A0A9N9SP72"/>
<dbReference type="GO" id="GO:0016937">
    <property type="term" value="F:short-chain fatty acyl-CoA dehydrogenase activity"/>
    <property type="evidence" value="ECO:0007669"/>
    <property type="project" value="UniProtKB-EC"/>
</dbReference>
<dbReference type="InterPro" id="IPR037069">
    <property type="entry name" value="AcylCoA_DH/ox_N_sf"/>
</dbReference>
<evidence type="ECO:0000256" key="2">
    <source>
        <dbReference type="ARBA" id="ARBA00005198"/>
    </source>
</evidence>
<dbReference type="Pfam" id="PF00441">
    <property type="entry name" value="Acyl-CoA_dh_1"/>
    <property type="match status" value="1"/>
</dbReference>
<evidence type="ECO:0000256" key="4">
    <source>
        <dbReference type="ARBA" id="ARBA00012046"/>
    </source>
</evidence>
<dbReference type="EC" id="1.3.8.1" evidence="4"/>
<proteinExistence type="inferred from homology"/>
<dbReference type="GO" id="GO:0005739">
    <property type="term" value="C:mitochondrion"/>
    <property type="evidence" value="ECO:0007669"/>
    <property type="project" value="TreeGrafter"/>
</dbReference>
<keyword evidence="5 14" id="KW-0285">Flavoprotein</keyword>
<evidence type="ECO:0000256" key="1">
    <source>
        <dbReference type="ARBA" id="ARBA00001974"/>
    </source>
</evidence>
<gene>
    <name evidence="18" type="ORF">DIABBA_LOCUS1676</name>
</gene>
<dbReference type="InterPro" id="IPR013786">
    <property type="entry name" value="AcylCoA_DH/ox_N"/>
</dbReference>
<name>A0A9N9SP72_DIABA</name>
<evidence type="ECO:0000256" key="8">
    <source>
        <dbReference type="ARBA" id="ARBA00031895"/>
    </source>
</evidence>
<evidence type="ECO:0000256" key="7">
    <source>
        <dbReference type="ARBA" id="ARBA00023002"/>
    </source>
</evidence>
<dbReference type="InterPro" id="IPR006089">
    <property type="entry name" value="Acyl-CoA_DH_CS"/>
</dbReference>
<comment type="cofactor">
    <cofactor evidence="1 14">
        <name>FAD</name>
        <dbReference type="ChEBI" id="CHEBI:57692"/>
    </cofactor>
</comment>
<dbReference type="InterPro" id="IPR036250">
    <property type="entry name" value="AcylCo_DH-like_C"/>
</dbReference>
<comment type="catalytic activity">
    <reaction evidence="13">
        <text>butanoyl-CoA + oxidized [electron-transfer flavoprotein] + H(+) = (2E)-butenoyl-CoA + reduced [electron-transfer flavoprotein]</text>
        <dbReference type="Rhea" id="RHEA:24004"/>
        <dbReference type="Rhea" id="RHEA-COMP:10685"/>
        <dbReference type="Rhea" id="RHEA-COMP:10686"/>
        <dbReference type="ChEBI" id="CHEBI:15378"/>
        <dbReference type="ChEBI" id="CHEBI:57332"/>
        <dbReference type="ChEBI" id="CHEBI:57371"/>
        <dbReference type="ChEBI" id="CHEBI:57692"/>
        <dbReference type="ChEBI" id="CHEBI:58307"/>
        <dbReference type="EC" id="1.3.8.1"/>
    </reaction>
    <physiologicalReaction direction="left-to-right" evidence="13">
        <dbReference type="Rhea" id="RHEA:24005"/>
    </physiologicalReaction>
</comment>
<organism evidence="18 19">
    <name type="scientific">Diabrotica balteata</name>
    <name type="common">Banded cucumber beetle</name>
    <dbReference type="NCBI Taxonomy" id="107213"/>
    <lineage>
        <taxon>Eukaryota</taxon>
        <taxon>Metazoa</taxon>
        <taxon>Ecdysozoa</taxon>
        <taxon>Arthropoda</taxon>
        <taxon>Hexapoda</taxon>
        <taxon>Insecta</taxon>
        <taxon>Pterygota</taxon>
        <taxon>Neoptera</taxon>
        <taxon>Endopterygota</taxon>
        <taxon>Coleoptera</taxon>
        <taxon>Polyphaga</taxon>
        <taxon>Cucujiformia</taxon>
        <taxon>Chrysomeloidea</taxon>
        <taxon>Chrysomelidae</taxon>
        <taxon>Galerucinae</taxon>
        <taxon>Diabroticina</taxon>
        <taxon>Diabroticites</taxon>
        <taxon>Diabrotica</taxon>
    </lineage>
</organism>
<dbReference type="Gene3D" id="1.10.540.10">
    <property type="entry name" value="Acyl-CoA dehydrogenase/oxidase, N-terminal domain"/>
    <property type="match status" value="1"/>
</dbReference>
<evidence type="ECO:0000256" key="9">
    <source>
        <dbReference type="ARBA" id="ARBA00044204"/>
    </source>
</evidence>
<comment type="similarity">
    <text evidence="3 14">Belongs to the acyl-CoA dehydrogenase family.</text>
</comment>
<comment type="catalytic activity">
    <reaction evidence="11">
        <text>pentanoyl-CoA + oxidized [electron-transfer flavoprotein] + H(+) = (2E)-pentenoyl-CoA + reduced [electron-transfer flavoprotein]</text>
        <dbReference type="Rhea" id="RHEA:43456"/>
        <dbReference type="Rhea" id="RHEA-COMP:10685"/>
        <dbReference type="Rhea" id="RHEA-COMP:10686"/>
        <dbReference type="ChEBI" id="CHEBI:15378"/>
        <dbReference type="ChEBI" id="CHEBI:57389"/>
        <dbReference type="ChEBI" id="CHEBI:57692"/>
        <dbReference type="ChEBI" id="CHEBI:58307"/>
        <dbReference type="ChEBI" id="CHEBI:86160"/>
    </reaction>
    <physiologicalReaction direction="left-to-right" evidence="11">
        <dbReference type="Rhea" id="RHEA:43457"/>
    </physiologicalReaction>
</comment>
<dbReference type="Gene3D" id="1.20.140.10">
    <property type="entry name" value="Butyryl-CoA Dehydrogenase, subunit A, domain 3"/>
    <property type="match status" value="1"/>
</dbReference>